<reference evidence="2" key="1">
    <citation type="submission" date="2024-06" db="EMBL/GenBank/DDBJ databases">
        <authorList>
            <person name="Li S."/>
        </authorList>
    </citation>
    <scope>NUCLEOTIDE SEQUENCE</scope>
    <source>
        <strain evidence="2">SR10</strain>
    </source>
</reference>
<evidence type="ECO:0008006" key="3">
    <source>
        <dbReference type="Google" id="ProtNLM"/>
    </source>
</evidence>
<accession>A0AAU8MPH2</accession>
<dbReference type="EMBL" id="CP159925">
    <property type="protein sequence ID" value="XCO73303.1"/>
    <property type="molecule type" value="Genomic_DNA"/>
</dbReference>
<sequence>MAMIVPQYWAEARVQESFGRGHPSGRRSLTVRRFGWSDASLAEAQAMADARARDAFDRMLAGQAGVARTEPRVPYDAEGLPIREQIVERDGETVVTRNSYGARCLNTPEVLFADVDFDAPVSAWRRGYLFVSLAIGVAVGWFTYTGFGLLALFAALYGFSLIARAQSKRRHAADGGPESRAMRRVRAFVAGHPDWHLRLYRTPAGLRLLAMHRVFDPNEPAVAEFFAAVGADPRFALMCQRQHCFRARLSPKPWRIGIREPLRPRPGVWPSDPAYVPERDQWVADYERKAAGYAACRFVESLGSRDYAIATQHVQRLHDQACRAESALPLA</sequence>
<evidence type="ECO:0000313" key="2">
    <source>
        <dbReference type="EMBL" id="XCO73303.1"/>
    </source>
</evidence>
<organism evidence="2">
    <name type="scientific">Lysobacter firmicutimachus</name>
    <dbReference type="NCBI Taxonomy" id="1792846"/>
    <lineage>
        <taxon>Bacteria</taxon>
        <taxon>Pseudomonadati</taxon>
        <taxon>Pseudomonadota</taxon>
        <taxon>Gammaproteobacteria</taxon>
        <taxon>Lysobacterales</taxon>
        <taxon>Lysobacteraceae</taxon>
        <taxon>Lysobacter</taxon>
    </lineage>
</organism>
<proteinExistence type="predicted"/>
<keyword evidence="1" id="KW-1133">Transmembrane helix</keyword>
<evidence type="ECO:0000256" key="1">
    <source>
        <dbReference type="SAM" id="Phobius"/>
    </source>
</evidence>
<gene>
    <name evidence="2" type="ORF">ABU614_12935</name>
</gene>
<keyword evidence="1" id="KW-0812">Transmembrane</keyword>
<feature type="transmembrane region" description="Helical" evidence="1">
    <location>
        <begin position="128"/>
        <end position="159"/>
    </location>
</feature>
<dbReference type="AlphaFoldDB" id="A0AAU8MPH2"/>
<name>A0AAU8MPH2_9GAMM</name>
<keyword evidence="1" id="KW-0472">Membrane</keyword>
<protein>
    <recommendedName>
        <fullName evidence="3">Transmembrane protein</fullName>
    </recommendedName>
</protein>
<dbReference type="RefSeq" id="WP_363796351.1">
    <property type="nucleotide sequence ID" value="NZ_CP159925.1"/>
</dbReference>